<evidence type="ECO:0008006" key="3">
    <source>
        <dbReference type="Google" id="ProtNLM"/>
    </source>
</evidence>
<dbReference type="InterPro" id="IPR029058">
    <property type="entry name" value="AB_hydrolase_fold"/>
</dbReference>
<protein>
    <recommendedName>
        <fullName evidence="3">Lipase</fullName>
    </recommendedName>
</protein>
<evidence type="ECO:0000313" key="2">
    <source>
        <dbReference type="Proteomes" id="UP001237156"/>
    </source>
</evidence>
<feature type="non-terminal residue" evidence="1">
    <location>
        <position position="184"/>
    </location>
</feature>
<feature type="non-terminal residue" evidence="1">
    <location>
        <position position="1"/>
    </location>
</feature>
<gene>
    <name evidence="1" type="ORF">QB898_13190</name>
</gene>
<dbReference type="EMBL" id="JARVII010000091">
    <property type="protein sequence ID" value="MDG9700640.1"/>
    <property type="molecule type" value="Genomic_DNA"/>
</dbReference>
<accession>A0AAW6RM59</accession>
<sequence length="184" mass="19563">DAIVWKGRQGTPYEGKVFLSTRGTELNGKDILGADIDLALSSSARSQIIDMINWWLRETTPATETVTQLVNANVNVPTPIGVPIPLPWSWVTTGSPAQGTGRLTGVNSISINGHSLGGHLASAFARIFGGSLSIEHISTFNSAGFLRSTAELFFDKIDNLLGKGQPMSAVSSSQSNYFAENGIN</sequence>
<organism evidence="1 2">
    <name type="scientific">Ottowia cancrivicina</name>
    <dbReference type="NCBI Taxonomy" id="3040346"/>
    <lineage>
        <taxon>Bacteria</taxon>
        <taxon>Pseudomonadati</taxon>
        <taxon>Pseudomonadota</taxon>
        <taxon>Betaproteobacteria</taxon>
        <taxon>Burkholderiales</taxon>
        <taxon>Comamonadaceae</taxon>
        <taxon>Ottowia</taxon>
    </lineage>
</organism>
<dbReference type="RefSeq" id="WP_279525316.1">
    <property type="nucleotide sequence ID" value="NZ_JARVII010000091.1"/>
</dbReference>
<dbReference type="SUPFAM" id="SSF53474">
    <property type="entry name" value="alpha/beta-Hydrolases"/>
    <property type="match status" value="1"/>
</dbReference>
<evidence type="ECO:0000313" key="1">
    <source>
        <dbReference type="EMBL" id="MDG9700640.1"/>
    </source>
</evidence>
<dbReference type="Proteomes" id="UP001237156">
    <property type="component" value="Unassembled WGS sequence"/>
</dbReference>
<dbReference type="AlphaFoldDB" id="A0AAW6RM59"/>
<comment type="caution">
    <text evidence="1">The sequence shown here is derived from an EMBL/GenBank/DDBJ whole genome shotgun (WGS) entry which is preliminary data.</text>
</comment>
<proteinExistence type="predicted"/>
<reference evidence="1 2" key="1">
    <citation type="submission" date="2023-04" db="EMBL/GenBank/DDBJ databases">
        <title>Ottowia paracancer sp. nov., isolated from human stomach.</title>
        <authorList>
            <person name="Song Y."/>
        </authorList>
    </citation>
    <scope>NUCLEOTIDE SEQUENCE [LARGE SCALE GENOMIC DNA]</scope>
    <source>
        <strain evidence="1 2">10c7w1</strain>
    </source>
</reference>
<keyword evidence="2" id="KW-1185">Reference proteome</keyword>
<name>A0AAW6RM59_9BURK</name>